<dbReference type="SUPFAM" id="SSF53597">
    <property type="entry name" value="Dihydrofolate reductase-like"/>
    <property type="match status" value="1"/>
</dbReference>
<dbReference type="Proteomes" id="UP000215896">
    <property type="component" value="Unassembled WGS sequence"/>
</dbReference>
<dbReference type="PANTHER" id="PTHR38011">
    <property type="entry name" value="DIHYDROFOLATE REDUCTASE FAMILY PROTEIN (AFU_ORTHOLOGUE AFUA_8G06820)"/>
    <property type="match status" value="1"/>
</dbReference>
<gene>
    <name evidence="2" type="ORF">CGZ94_13595</name>
</gene>
<dbReference type="EMBL" id="NMVO01000014">
    <property type="protein sequence ID" value="OYO12913.1"/>
    <property type="molecule type" value="Genomic_DNA"/>
</dbReference>
<dbReference type="AlphaFoldDB" id="A0A255GF10"/>
<dbReference type="Gene3D" id="3.40.430.10">
    <property type="entry name" value="Dihydrofolate Reductase, subunit A"/>
    <property type="match status" value="1"/>
</dbReference>
<reference evidence="2 3" key="1">
    <citation type="submission" date="2017-07" db="EMBL/GenBank/DDBJ databases">
        <title>Draft whole genome sequences of clinical Proprionibacteriaceae strains.</title>
        <authorList>
            <person name="Bernier A.-M."/>
            <person name="Bernard K."/>
            <person name="Domingo M.-C."/>
        </authorList>
    </citation>
    <scope>NUCLEOTIDE SEQUENCE [LARGE SCALE GENOMIC DNA]</scope>
    <source>
        <strain evidence="2 3">NML 030167</strain>
    </source>
</reference>
<dbReference type="InterPro" id="IPR002734">
    <property type="entry name" value="RibDG_C"/>
</dbReference>
<dbReference type="InterPro" id="IPR050765">
    <property type="entry name" value="Riboflavin_Biosynth_HTPR"/>
</dbReference>
<accession>A0A255GF10</accession>
<dbReference type="OrthoDB" id="2313602at2"/>
<dbReference type="Pfam" id="PF01872">
    <property type="entry name" value="RibD_C"/>
    <property type="match status" value="1"/>
</dbReference>
<feature type="domain" description="Bacterial bifunctional deaminase-reductase C-terminal" evidence="1">
    <location>
        <begin position="8"/>
        <end position="189"/>
    </location>
</feature>
<dbReference type="GO" id="GO:0008703">
    <property type="term" value="F:5-amino-6-(5-phosphoribosylamino)uracil reductase activity"/>
    <property type="evidence" value="ECO:0007669"/>
    <property type="project" value="InterPro"/>
</dbReference>
<proteinExistence type="predicted"/>
<keyword evidence="3" id="KW-1185">Reference proteome</keyword>
<dbReference type="InterPro" id="IPR024072">
    <property type="entry name" value="DHFR-like_dom_sf"/>
</dbReference>
<evidence type="ECO:0000313" key="2">
    <source>
        <dbReference type="EMBL" id="OYO12913.1"/>
    </source>
</evidence>
<sequence>MSRTRVHNLQVSLDGYAAGTHVTRDEPIGQAGQLFSRFDGRVIHGVDKADAPITLDRALTSLWGQGIGAEIMGRCKFGPQSGPWPDDGWRGWWDEEPPFGTPVFVMTHHPREPMHFDNGTSFHFVEGAPTEILARAQDAANGLDVRLGGGPSTIRQFLAADLVDFLHLVTVPIVLGEGTSLWDGLGGVQDRFDLEAVASPTGLIHQFWNRKG</sequence>
<protein>
    <submittedName>
        <fullName evidence="2">DNA-binding protein</fullName>
    </submittedName>
</protein>
<name>A0A255GF10_9ACTN</name>
<dbReference type="GO" id="GO:0003677">
    <property type="term" value="F:DNA binding"/>
    <property type="evidence" value="ECO:0007669"/>
    <property type="project" value="UniProtKB-KW"/>
</dbReference>
<keyword evidence="2" id="KW-0238">DNA-binding</keyword>
<dbReference type="RefSeq" id="WP_094355154.1">
    <property type="nucleotide sequence ID" value="NZ_NMVK01000001.1"/>
</dbReference>
<evidence type="ECO:0000259" key="1">
    <source>
        <dbReference type="Pfam" id="PF01872"/>
    </source>
</evidence>
<dbReference type="PANTHER" id="PTHR38011:SF12">
    <property type="entry name" value="BIFUNCTIONAL DEAMINASE-REDUCTASE DOMAIN PROTEIN"/>
    <property type="match status" value="1"/>
</dbReference>
<dbReference type="GO" id="GO:0009231">
    <property type="term" value="P:riboflavin biosynthetic process"/>
    <property type="evidence" value="ECO:0007669"/>
    <property type="project" value="InterPro"/>
</dbReference>
<organism evidence="2 3">
    <name type="scientific">Enemella evansiae</name>
    <dbReference type="NCBI Taxonomy" id="2016499"/>
    <lineage>
        <taxon>Bacteria</taxon>
        <taxon>Bacillati</taxon>
        <taxon>Actinomycetota</taxon>
        <taxon>Actinomycetes</taxon>
        <taxon>Propionibacteriales</taxon>
        <taxon>Propionibacteriaceae</taxon>
        <taxon>Enemella</taxon>
    </lineage>
</organism>
<comment type="caution">
    <text evidence="2">The sequence shown here is derived from an EMBL/GenBank/DDBJ whole genome shotgun (WGS) entry which is preliminary data.</text>
</comment>
<evidence type="ECO:0000313" key="3">
    <source>
        <dbReference type="Proteomes" id="UP000215896"/>
    </source>
</evidence>